<dbReference type="PROSITE" id="PS50158">
    <property type="entry name" value="ZF_CCHC"/>
    <property type="match status" value="1"/>
</dbReference>
<feature type="compositionally biased region" description="Basic residues" evidence="10">
    <location>
        <begin position="320"/>
        <end position="341"/>
    </location>
</feature>
<feature type="compositionally biased region" description="Basic residues" evidence="10">
    <location>
        <begin position="1974"/>
        <end position="1990"/>
    </location>
</feature>
<feature type="compositionally biased region" description="Low complexity" evidence="10">
    <location>
        <begin position="570"/>
        <end position="595"/>
    </location>
</feature>
<dbReference type="GO" id="GO:0016787">
    <property type="term" value="F:hydrolase activity"/>
    <property type="evidence" value="ECO:0007669"/>
    <property type="project" value="UniProtKB-KW"/>
</dbReference>
<dbReference type="InterPro" id="IPR041373">
    <property type="entry name" value="RT_RNaseH"/>
</dbReference>
<evidence type="ECO:0000256" key="9">
    <source>
        <dbReference type="PROSITE-ProRule" id="PRU00047"/>
    </source>
</evidence>
<dbReference type="Pfam" id="PF17917">
    <property type="entry name" value="RT_RNaseH"/>
    <property type="match status" value="1"/>
</dbReference>
<feature type="compositionally biased region" description="Basic and acidic residues" evidence="10">
    <location>
        <begin position="596"/>
        <end position="607"/>
    </location>
</feature>
<feature type="compositionally biased region" description="Polar residues" evidence="10">
    <location>
        <begin position="638"/>
        <end position="652"/>
    </location>
</feature>
<dbReference type="Gene3D" id="2.40.70.10">
    <property type="entry name" value="Acid Proteases"/>
    <property type="match status" value="1"/>
</dbReference>
<keyword evidence="6" id="KW-0255">Endonuclease</keyword>
<dbReference type="InParanoid" id="A0A409WU64"/>
<evidence type="ECO:0000313" key="13">
    <source>
        <dbReference type="EMBL" id="PPQ82073.1"/>
    </source>
</evidence>
<dbReference type="CDD" id="cd01647">
    <property type="entry name" value="RT_LTR"/>
    <property type="match status" value="1"/>
</dbReference>
<keyword evidence="7" id="KW-0378">Hydrolase</keyword>
<dbReference type="InterPro" id="IPR036875">
    <property type="entry name" value="Znf_CCHC_sf"/>
</dbReference>
<feature type="compositionally biased region" description="Low complexity" evidence="10">
    <location>
        <begin position="297"/>
        <end position="319"/>
    </location>
</feature>
<feature type="compositionally biased region" description="Polar residues" evidence="10">
    <location>
        <begin position="37"/>
        <end position="48"/>
    </location>
</feature>
<dbReference type="GO" id="GO:0008270">
    <property type="term" value="F:zinc ion binding"/>
    <property type="evidence" value="ECO:0007669"/>
    <property type="project" value="UniProtKB-KW"/>
</dbReference>
<keyword evidence="9" id="KW-0479">Metal-binding</keyword>
<proteinExistence type="predicted"/>
<evidence type="ECO:0000256" key="2">
    <source>
        <dbReference type="ARBA" id="ARBA00022664"/>
    </source>
</evidence>
<evidence type="ECO:0000256" key="10">
    <source>
        <dbReference type="SAM" id="MobiDB-lite"/>
    </source>
</evidence>
<dbReference type="GO" id="GO:0006397">
    <property type="term" value="P:mRNA processing"/>
    <property type="evidence" value="ECO:0007669"/>
    <property type="project" value="UniProtKB-KW"/>
</dbReference>
<feature type="region of interest" description="Disordered" evidence="10">
    <location>
        <begin position="1929"/>
        <end position="2016"/>
    </location>
</feature>
<dbReference type="GO" id="GO:0004519">
    <property type="term" value="F:endonuclease activity"/>
    <property type="evidence" value="ECO:0007669"/>
    <property type="project" value="UniProtKB-KW"/>
</dbReference>
<dbReference type="Proteomes" id="UP000284706">
    <property type="component" value="Unassembled WGS sequence"/>
</dbReference>
<feature type="compositionally biased region" description="Basic and acidic residues" evidence="10">
    <location>
        <begin position="1942"/>
        <end position="1952"/>
    </location>
</feature>
<feature type="region of interest" description="Disordered" evidence="10">
    <location>
        <begin position="511"/>
        <end position="607"/>
    </location>
</feature>
<dbReference type="PANTHER" id="PTHR37984:SF5">
    <property type="entry name" value="PROTEIN NYNRIN-LIKE"/>
    <property type="match status" value="1"/>
</dbReference>
<sequence>MSSQTQTTDASRLRSGKVLTVGVAPQKASAKARATEMSDTSETPTASRVQERSYKDALQSPVRDEAPFKNENKGKYIPEYSDSESSEPDEAEKRRRWIKENPENPWVKVIHGKNKARKITGENDEDPIEEAEKMLTPDQKERIARRNVNVGVRRARSLDSVGEGTSNLRVKAKDRAFGNWQNRFLALGDEDFDVDAQRAALEQLEKQYKEKKEELTKKIGSKPKAPARATSSAQPVEQTPAPVQSTRARSGTANVNPVANKPAASRPLNQIAPNSYLGRTLHSLNKMGTRKGDPSDDSSSSSSDDESSSSGVSVGPRRSNSPRRSKSRGRKNKRSKSKKSGLKPIPPKEYDGTPDSRTFNRFVTEGTTYVKDGRVPKNRRVFVLSYYLTGVAYDFYTQKVSMNFTDWNLQDFFEQLFDYCFPVNYRAEQRIKLRRCFQNDRKVSAYVHELEELYNMIGTVDDREKVVKLWDGLRTSIQQGLYRDGYNQDVSTWDEVVQHAEILEISENIANKDRRKKDSSGQTSSGNGHSKGKGRDHQSERSGARPSNRDRSENPSCFQSKSRFGSQKPASAHQRSNNNSNNASNNSRAGSSNRSQSERPKFTPLSDKERSELLAAGKCFNCKETGHLSRNCPKKNTVRSNSTRPPGVSNFSIEVEEDEHSSDEVEVLENLEANLIEFLPSQMPMGAFIAVEPPPYTEYRPNLPRHQRLGDGLISFTQWTLGEHQPYPGDGDFVSHRTVVNRFYMLRGTGQMYYIYDRYRLVMTEIHINCLRDPYFRIIDWYANQLANFCGHRKIGTHLYTIGDAYAFNAEIVLRSGIRELYPSVSPLTDDEFRFTVVSSSETTYHIHDEEFPNQPFTIPKTRLANPFLDLCNWYRQHRYPTPPSSSSDQSDPPNPPGSSGDDDSEGGSHAPTEYTANIPDSGSDDDGNDIYVPDESNNSRGSSEPRPPINGRNTSPESLQDRSIEEERGRGLFDQETEALNLDPAPKSLEEQRWDLGRKGKLARKEQPLPDFLAERAVEILEQTAPYPEDPNPFPIKDRFTVKRVNDELYSVWDRKLKHTVYFEAELLAKHDYLIGYEYGKRCCESESSEVPASWETKKHVPMGRALEQGLEGVLQSYRPFVNDDPYSQRHYTSFSIKNNWEDTNELLIKNDRTGFLTVIYRPFVEKEGLDFGDWYQNELFRKERGEYNSLTKNLPRISWDPPQKEEKIKDQESEVASNISEHPLEVLYRHGLLERMDEEVPKQVLHLHGIQIPRGAYPNIQRNSAQVKDPKRAVPKPVVITVKINGHPARALLDSGSLGDFMSSNLADQLKVEKIKFDSPLGLQLAVQGSRSKINAGTNARLQYENIDEERYFDIINMSTYDIILGTPWFYQHQSCVGLNPARVVIGCDVSRPIQGSGVTTLSSRAAEITSLDIDGARELLMEYAAPLCKTASETELPPFRAINHSIPLIDIDKIYPWRPSRCPEALRSQWVEKRDAYLKSGRWKITSSRNTVPMLLIPKPRTAGEAPTLRTVIDLRARNANTYKLTSPLPDPEGILRRAASHKFRSCMDGKDAYEQIRIIPEHVERTAVTTPDGNMVSQVIQIGDCNAPATYQALMNHIFSPYIGKFMDIYLDDIVIYSDTLSDHIDHVKTIIDVLTKEKLYLSKNKLHFLKPVLKILGRLVTDEGIRMDPDKVDSVLNWKTPTNRDLLRGFLGSVGYLADDIPNVRIPMGILHGLTGDTVSFRWGFTEQRAFESVKRLVQGARDHHRVPLNYSKDAPQIWLVTDGCSTGIAGLISQGPEWKTAKIAAFYSAKLNPAQQNYPVHEIEMLAGVETMLRHRDILQGARFKWITDHKGLVHLLNQKNLSGRQARWIEKISEFDFEVIYVPGSENVVADALSRLYSNDSPGTVRAPSEYTYFDVVNDDVEIDEKFSMPLLAGIEARVAVQRKPRKKPLPAETGRPETSKEFAARMKQSFVLKGPAERKEGGKAPRTPRTRRSAKKPTTKNNKRTERKTSDPKDKITNKESESHEARETIQDIRTELAAHDTSLLKAVTQSESGIDLEKELKSKYSNDLFFKKIMDKPTSFSNFSVENGLIYLRSNGRKLLCIPNVIIDGHSAREIVISEAHSLLAHLGTSKTLTYLKDHIWWKSMAHDTAAFCNSCIT</sequence>
<evidence type="ECO:0000256" key="8">
    <source>
        <dbReference type="ARBA" id="ARBA00022918"/>
    </source>
</evidence>
<dbReference type="CDD" id="cd09274">
    <property type="entry name" value="RNase_HI_RT_Ty3"/>
    <property type="match status" value="1"/>
</dbReference>
<keyword evidence="9" id="KW-0862">Zinc</keyword>
<evidence type="ECO:0000256" key="1">
    <source>
        <dbReference type="ARBA" id="ARBA00012493"/>
    </source>
</evidence>
<feature type="region of interest" description="Disordered" evidence="10">
    <location>
        <begin position="1"/>
        <end position="103"/>
    </location>
</feature>
<evidence type="ECO:0000259" key="11">
    <source>
        <dbReference type="PROSITE" id="PS50158"/>
    </source>
</evidence>
<feature type="compositionally biased region" description="Basic and acidic residues" evidence="10">
    <location>
        <begin position="533"/>
        <end position="553"/>
    </location>
</feature>
<evidence type="ECO:0000256" key="7">
    <source>
        <dbReference type="ARBA" id="ARBA00022801"/>
    </source>
</evidence>
<feature type="compositionally biased region" description="Low complexity" evidence="10">
    <location>
        <begin position="253"/>
        <end position="264"/>
    </location>
</feature>
<feature type="compositionally biased region" description="Polar residues" evidence="10">
    <location>
        <begin position="554"/>
        <end position="569"/>
    </location>
</feature>
<gene>
    <name evidence="13" type="ORF">CVT26_003685</name>
</gene>
<evidence type="ECO:0000256" key="6">
    <source>
        <dbReference type="ARBA" id="ARBA00022759"/>
    </source>
</evidence>
<feature type="compositionally biased region" description="Basic and acidic residues" evidence="10">
    <location>
        <begin position="960"/>
        <end position="974"/>
    </location>
</feature>
<dbReference type="PANTHER" id="PTHR37984">
    <property type="entry name" value="PROTEIN CBG26694"/>
    <property type="match status" value="1"/>
</dbReference>
<dbReference type="OrthoDB" id="3267748at2759"/>
<feature type="domain" description="Reverse transcriptase" evidence="12">
    <location>
        <begin position="1481"/>
        <end position="1665"/>
    </location>
</feature>
<dbReference type="InterPro" id="IPR001878">
    <property type="entry name" value="Znf_CCHC"/>
</dbReference>
<dbReference type="PROSITE" id="PS50878">
    <property type="entry name" value="RT_POL"/>
    <property type="match status" value="1"/>
</dbReference>
<dbReference type="Gene3D" id="3.30.70.270">
    <property type="match status" value="2"/>
</dbReference>
<feature type="compositionally biased region" description="Acidic residues" evidence="10">
    <location>
        <begin position="81"/>
        <end position="90"/>
    </location>
</feature>
<dbReference type="SMART" id="SM00343">
    <property type="entry name" value="ZnF_C2HC"/>
    <property type="match status" value="1"/>
</dbReference>
<feature type="compositionally biased region" description="Basic and acidic residues" evidence="10">
    <location>
        <begin position="1991"/>
        <end position="2016"/>
    </location>
</feature>
<dbReference type="CDD" id="cd00303">
    <property type="entry name" value="retropepsin_like"/>
    <property type="match status" value="1"/>
</dbReference>
<dbReference type="EMBL" id="NHYE01004797">
    <property type="protein sequence ID" value="PPQ82073.1"/>
    <property type="molecule type" value="Genomic_DNA"/>
</dbReference>
<evidence type="ECO:0000313" key="14">
    <source>
        <dbReference type="Proteomes" id="UP000284706"/>
    </source>
</evidence>
<protein>
    <recommendedName>
        <fullName evidence="1">RNA-directed DNA polymerase</fullName>
        <ecNumber evidence="1">2.7.7.49</ecNumber>
    </recommendedName>
</protein>
<dbReference type="InterPro" id="IPR021109">
    <property type="entry name" value="Peptidase_aspartic_dom_sf"/>
</dbReference>
<dbReference type="InterPro" id="IPR043502">
    <property type="entry name" value="DNA/RNA_pol_sf"/>
</dbReference>
<dbReference type="Gene3D" id="3.10.10.10">
    <property type="entry name" value="HIV Type 1 Reverse Transcriptase, subunit A, domain 1"/>
    <property type="match status" value="1"/>
</dbReference>
<evidence type="ECO:0000259" key="12">
    <source>
        <dbReference type="PROSITE" id="PS50878"/>
    </source>
</evidence>
<dbReference type="Gene3D" id="1.10.340.70">
    <property type="match status" value="1"/>
</dbReference>
<reference evidence="13 14" key="1">
    <citation type="journal article" date="2018" name="Evol. Lett.">
        <title>Horizontal gene cluster transfer increased hallucinogenic mushroom diversity.</title>
        <authorList>
            <person name="Reynolds H.T."/>
            <person name="Vijayakumar V."/>
            <person name="Gluck-Thaler E."/>
            <person name="Korotkin H.B."/>
            <person name="Matheny P.B."/>
            <person name="Slot J.C."/>
        </authorList>
    </citation>
    <scope>NUCLEOTIDE SEQUENCE [LARGE SCALE GENOMIC DNA]</scope>
    <source>
        <strain evidence="13 14">SRW20</strain>
    </source>
</reference>
<feature type="region of interest" description="Disordered" evidence="10">
    <location>
        <begin position="108"/>
        <end position="127"/>
    </location>
</feature>
<organism evidence="13 14">
    <name type="scientific">Gymnopilus dilepis</name>
    <dbReference type="NCBI Taxonomy" id="231916"/>
    <lineage>
        <taxon>Eukaryota</taxon>
        <taxon>Fungi</taxon>
        <taxon>Dikarya</taxon>
        <taxon>Basidiomycota</taxon>
        <taxon>Agaricomycotina</taxon>
        <taxon>Agaricomycetes</taxon>
        <taxon>Agaricomycetidae</taxon>
        <taxon>Agaricales</taxon>
        <taxon>Agaricineae</taxon>
        <taxon>Hymenogastraceae</taxon>
        <taxon>Gymnopilus</taxon>
    </lineage>
</organism>
<keyword evidence="14" id="KW-1185">Reference proteome</keyword>
<dbReference type="SUPFAM" id="SSF50630">
    <property type="entry name" value="Acid proteases"/>
    <property type="match status" value="1"/>
</dbReference>
<keyword evidence="2" id="KW-0507">mRNA processing</keyword>
<dbReference type="InterPro" id="IPR050951">
    <property type="entry name" value="Retrovirus_Pol_polyprotein"/>
</dbReference>
<dbReference type="Pfam" id="PF08284">
    <property type="entry name" value="RVP_2"/>
    <property type="match status" value="1"/>
</dbReference>
<dbReference type="GO" id="GO:0003676">
    <property type="term" value="F:nucleic acid binding"/>
    <property type="evidence" value="ECO:0007669"/>
    <property type="project" value="InterPro"/>
</dbReference>
<evidence type="ECO:0000256" key="3">
    <source>
        <dbReference type="ARBA" id="ARBA00022679"/>
    </source>
</evidence>
<dbReference type="InterPro" id="IPR043128">
    <property type="entry name" value="Rev_trsase/Diguanyl_cyclase"/>
</dbReference>
<keyword evidence="9" id="KW-0863">Zinc-finger</keyword>
<evidence type="ECO:0000256" key="5">
    <source>
        <dbReference type="ARBA" id="ARBA00022722"/>
    </source>
</evidence>
<feature type="domain" description="CCHC-type" evidence="11">
    <location>
        <begin position="618"/>
        <end position="634"/>
    </location>
</feature>
<dbReference type="Pfam" id="PF17921">
    <property type="entry name" value="Integrase_H2C2"/>
    <property type="match status" value="1"/>
</dbReference>
<dbReference type="Pfam" id="PF00078">
    <property type="entry name" value="RVT_1"/>
    <property type="match status" value="1"/>
</dbReference>
<dbReference type="Pfam" id="PF00098">
    <property type="entry name" value="zf-CCHC"/>
    <property type="match status" value="1"/>
</dbReference>
<dbReference type="InterPro" id="IPR041588">
    <property type="entry name" value="Integrase_H2C2"/>
</dbReference>
<dbReference type="SUPFAM" id="SSF57756">
    <property type="entry name" value="Retrovirus zinc finger-like domains"/>
    <property type="match status" value="1"/>
</dbReference>
<name>A0A409WU64_9AGAR</name>
<feature type="compositionally biased region" description="Basic and acidic residues" evidence="10">
    <location>
        <begin position="62"/>
        <end position="76"/>
    </location>
</feature>
<dbReference type="SUPFAM" id="SSF56672">
    <property type="entry name" value="DNA/RNA polymerases"/>
    <property type="match status" value="1"/>
</dbReference>
<keyword evidence="4" id="KW-0548">Nucleotidyltransferase</keyword>
<accession>A0A409WU64</accession>
<feature type="compositionally biased region" description="Polar residues" evidence="10">
    <location>
        <begin position="1"/>
        <end position="10"/>
    </location>
</feature>
<dbReference type="STRING" id="231916.A0A409WU64"/>
<comment type="caution">
    <text evidence="13">The sequence shown here is derived from an EMBL/GenBank/DDBJ whole genome shotgun (WGS) entry which is preliminary data.</text>
</comment>
<feature type="region of interest" description="Disordered" evidence="10">
    <location>
        <begin position="880"/>
        <end position="993"/>
    </location>
</feature>
<keyword evidence="5" id="KW-0540">Nuclease</keyword>
<dbReference type="InterPro" id="IPR000477">
    <property type="entry name" value="RT_dom"/>
</dbReference>
<feature type="region of interest" description="Disordered" evidence="10">
    <location>
        <begin position="630"/>
        <end position="662"/>
    </location>
</feature>
<keyword evidence="8" id="KW-0695">RNA-directed DNA polymerase</keyword>
<feature type="region of interest" description="Disordered" evidence="10">
    <location>
        <begin position="210"/>
        <end position="357"/>
    </location>
</feature>
<evidence type="ECO:0000256" key="4">
    <source>
        <dbReference type="ARBA" id="ARBA00022695"/>
    </source>
</evidence>
<dbReference type="Gene3D" id="4.10.60.10">
    <property type="entry name" value="Zinc finger, CCHC-type"/>
    <property type="match status" value="1"/>
</dbReference>
<feature type="compositionally biased region" description="Polar residues" evidence="10">
    <location>
        <begin position="229"/>
        <end position="252"/>
    </location>
</feature>
<dbReference type="EC" id="2.7.7.49" evidence="1"/>
<keyword evidence="3" id="KW-0808">Transferase</keyword>
<feature type="non-terminal residue" evidence="13">
    <location>
        <position position="2147"/>
    </location>
</feature>
<dbReference type="GO" id="GO:0003964">
    <property type="term" value="F:RNA-directed DNA polymerase activity"/>
    <property type="evidence" value="ECO:0007669"/>
    <property type="project" value="UniProtKB-KW"/>
</dbReference>